<feature type="transmembrane region" description="Helical" evidence="1">
    <location>
        <begin position="163"/>
        <end position="184"/>
    </location>
</feature>
<feature type="transmembrane region" description="Helical" evidence="1">
    <location>
        <begin position="37"/>
        <end position="63"/>
    </location>
</feature>
<comment type="caution">
    <text evidence="2">The sequence shown here is derived from an EMBL/GenBank/DDBJ whole genome shotgun (WGS) entry which is preliminary data.</text>
</comment>
<dbReference type="Proteomes" id="UP001469749">
    <property type="component" value="Unassembled WGS sequence"/>
</dbReference>
<keyword evidence="1" id="KW-0812">Transmembrane</keyword>
<sequence length="194" mass="23341">MWTKVLYWILVIFGIAFDAGNIYFYKFSSIGELITGIGIFILLIIFYDTYFWQVFVQFFVYWYTVYVFRHLYVFTLCYLEHIHLKNYVTVADGLGWHWIHICGMAVTISVSLWLCYRMKGAPLVQRRYKKDYRYLTLFVLAEIMIGEYLFNNDVEGFFIQGEYILFSIIVFICLFSVLTAIIFYKGYKDMQYQQ</sequence>
<evidence type="ECO:0008006" key="4">
    <source>
        <dbReference type="Google" id="ProtNLM"/>
    </source>
</evidence>
<feature type="transmembrane region" description="Helical" evidence="1">
    <location>
        <begin position="6"/>
        <end position="25"/>
    </location>
</feature>
<protein>
    <recommendedName>
        <fullName evidence="4">Integral membrane protein</fullName>
    </recommendedName>
</protein>
<accession>A0ABV1B9I1</accession>
<feature type="transmembrane region" description="Helical" evidence="1">
    <location>
        <begin position="134"/>
        <end position="151"/>
    </location>
</feature>
<evidence type="ECO:0000313" key="2">
    <source>
        <dbReference type="EMBL" id="MEQ2367069.1"/>
    </source>
</evidence>
<organism evidence="2 3">
    <name type="scientific">Coprococcus intestinihominis</name>
    <dbReference type="NCBI Taxonomy" id="3133154"/>
    <lineage>
        <taxon>Bacteria</taxon>
        <taxon>Bacillati</taxon>
        <taxon>Bacillota</taxon>
        <taxon>Clostridia</taxon>
        <taxon>Lachnospirales</taxon>
        <taxon>Lachnospiraceae</taxon>
        <taxon>Coprococcus</taxon>
    </lineage>
</organism>
<evidence type="ECO:0000313" key="3">
    <source>
        <dbReference type="Proteomes" id="UP001469749"/>
    </source>
</evidence>
<feature type="non-terminal residue" evidence="2">
    <location>
        <position position="194"/>
    </location>
</feature>
<dbReference type="EMBL" id="JBBMEK010000523">
    <property type="protein sequence ID" value="MEQ2367069.1"/>
    <property type="molecule type" value="Genomic_DNA"/>
</dbReference>
<gene>
    <name evidence="2" type="ORF">WMO25_18620</name>
</gene>
<proteinExistence type="predicted"/>
<keyword evidence="1" id="KW-0472">Membrane</keyword>
<keyword evidence="3" id="KW-1185">Reference proteome</keyword>
<keyword evidence="1" id="KW-1133">Transmembrane helix</keyword>
<feature type="transmembrane region" description="Helical" evidence="1">
    <location>
        <begin position="95"/>
        <end position="114"/>
    </location>
</feature>
<dbReference type="RefSeq" id="WP_349086748.1">
    <property type="nucleotide sequence ID" value="NZ_JBBMEK010000523.1"/>
</dbReference>
<name>A0ABV1B9I1_9FIRM</name>
<reference evidence="2 3" key="1">
    <citation type="submission" date="2024-03" db="EMBL/GenBank/DDBJ databases">
        <title>Human intestinal bacterial collection.</title>
        <authorList>
            <person name="Pauvert C."/>
            <person name="Hitch T.C.A."/>
            <person name="Clavel T."/>
        </authorList>
    </citation>
    <scope>NUCLEOTIDE SEQUENCE [LARGE SCALE GENOMIC DNA]</scope>
    <source>
        <strain evidence="2 3">CLA-AA-H190</strain>
    </source>
</reference>
<evidence type="ECO:0000256" key="1">
    <source>
        <dbReference type="SAM" id="Phobius"/>
    </source>
</evidence>